<comment type="caution">
    <text evidence="7">The sequence shown here is derived from an EMBL/GenBank/DDBJ whole genome shotgun (WGS) entry which is preliminary data.</text>
</comment>
<dbReference type="Proteomes" id="UP000075680">
    <property type="component" value="Unassembled WGS sequence"/>
</dbReference>
<dbReference type="EMBL" id="JRHX01000034">
    <property type="protein sequence ID" value="KXZ71649.1"/>
    <property type="molecule type" value="Genomic_DNA"/>
</dbReference>
<evidence type="ECO:0000256" key="2">
    <source>
        <dbReference type="ARBA" id="ARBA00022692"/>
    </source>
</evidence>
<keyword evidence="4 5" id="KW-0472">Membrane</keyword>
<dbReference type="PATRIC" id="fig|52133.18.peg.692"/>
<comment type="similarity">
    <text evidence="5">Belongs to the UPF0391 family.</text>
</comment>
<keyword evidence="1 5" id="KW-1003">Cell membrane</keyword>
<dbReference type="RefSeq" id="WP_004878181.1">
    <property type="nucleotide sequence ID" value="NZ_BCLZ01000006.1"/>
</dbReference>
<dbReference type="Proteomes" id="UP000075544">
    <property type="component" value="Unassembled WGS sequence"/>
</dbReference>
<dbReference type="PIRSF" id="PIRSF036466">
    <property type="entry name" value="UCP036466"/>
    <property type="match status" value="1"/>
</dbReference>
<dbReference type="NCBIfam" id="NF010227">
    <property type="entry name" value="PRK13682.1-2"/>
    <property type="match status" value="1"/>
</dbReference>
<organism evidence="7 9">
    <name type="scientific">Acinetobacter venetianus</name>
    <dbReference type="NCBI Taxonomy" id="52133"/>
    <lineage>
        <taxon>Bacteria</taxon>
        <taxon>Pseudomonadati</taxon>
        <taxon>Pseudomonadota</taxon>
        <taxon>Gammaproteobacteria</taxon>
        <taxon>Moraxellales</taxon>
        <taxon>Moraxellaceae</taxon>
        <taxon>Acinetobacter</taxon>
    </lineage>
</organism>
<dbReference type="GO" id="GO:0005886">
    <property type="term" value="C:plasma membrane"/>
    <property type="evidence" value="ECO:0007669"/>
    <property type="project" value="UniProtKB-UniRule"/>
</dbReference>
<name>A0A150I1K1_9GAMM</name>
<comment type="caution">
    <text evidence="5">Lacks conserved residue(s) required for the propagation of feature annotation.</text>
</comment>
<dbReference type="AlphaFoldDB" id="A0A150I1K1"/>
<reference evidence="8 9" key="1">
    <citation type="journal article" date="2016" name="Sci. Rep.">
        <title>Genomic and phenotypic characterization of the species Acinetobacter venetianus.</title>
        <authorList>
            <person name="Fondi M."/>
            <person name="Maida I."/>
            <person name="Perrin E."/>
            <person name="Orlandini V."/>
            <person name="La Torre L."/>
            <person name="Bosi E."/>
            <person name="Negroni A."/>
            <person name="Zanaroli G."/>
            <person name="Fava F."/>
            <person name="Decorosi F."/>
            <person name="Giovannetti L."/>
            <person name="Viti C."/>
            <person name="Vaneechoutte M."/>
            <person name="Dijkshoorn L."/>
            <person name="Fani R."/>
        </authorList>
    </citation>
    <scope>NUCLEOTIDE SEQUENCE [LARGE SCALE GENOMIC DNA]</scope>
    <source>
        <strain evidence="6 8">LUH13518</strain>
        <strain evidence="7 9">LUH5627</strain>
    </source>
</reference>
<evidence type="ECO:0000256" key="5">
    <source>
        <dbReference type="HAMAP-Rule" id="MF_01361"/>
    </source>
</evidence>
<evidence type="ECO:0000256" key="4">
    <source>
        <dbReference type="ARBA" id="ARBA00023136"/>
    </source>
</evidence>
<evidence type="ECO:0000256" key="3">
    <source>
        <dbReference type="ARBA" id="ARBA00022989"/>
    </source>
</evidence>
<sequence length="52" mass="5376">MFRWAIIFAVIALIASLLGFGGVAGLSKDFAVILLVVAAILAVVGFLSRGKV</sequence>
<dbReference type="Pfam" id="PF07043">
    <property type="entry name" value="DUF1328"/>
    <property type="match status" value="1"/>
</dbReference>
<protein>
    <recommendedName>
        <fullName evidence="5">UPF0391 membrane protein AVENLUH13518_01225</fullName>
    </recommendedName>
</protein>
<evidence type="ECO:0000313" key="6">
    <source>
        <dbReference type="EMBL" id="KXZ71649.1"/>
    </source>
</evidence>
<dbReference type="GeneID" id="31750418"/>
<dbReference type="HAMAP" id="MF_01361">
    <property type="entry name" value="UPF0391"/>
    <property type="match status" value="1"/>
</dbReference>
<accession>A0A150I1K1</accession>
<dbReference type="NCBIfam" id="NF010229">
    <property type="entry name" value="PRK13682.1-4"/>
    <property type="match status" value="1"/>
</dbReference>
<feature type="transmembrane region" description="Helical" evidence="5">
    <location>
        <begin position="30"/>
        <end position="48"/>
    </location>
</feature>
<feature type="transmembrane region" description="Helical" evidence="5">
    <location>
        <begin position="5"/>
        <end position="24"/>
    </location>
</feature>
<evidence type="ECO:0000256" key="1">
    <source>
        <dbReference type="ARBA" id="ARBA00022475"/>
    </source>
</evidence>
<evidence type="ECO:0000313" key="8">
    <source>
        <dbReference type="Proteomes" id="UP000075544"/>
    </source>
</evidence>
<evidence type="ECO:0000313" key="9">
    <source>
        <dbReference type="Proteomes" id="UP000075680"/>
    </source>
</evidence>
<evidence type="ECO:0000313" key="7">
    <source>
        <dbReference type="EMBL" id="KXZ73510.1"/>
    </source>
</evidence>
<dbReference type="EMBL" id="JRUE01000064">
    <property type="protein sequence ID" value="KXZ73510.1"/>
    <property type="molecule type" value="Genomic_DNA"/>
</dbReference>
<gene>
    <name evidence="6" type="ORF">AVENLUH13518_01225</name>
    <name evidence="7" type="ORF">AVENLUH5627_00666</name>
</gene>
<keyword evidence="2 5" id="KW-0812">Transmembrane</keyword>
<keyword evidence="3 5" id="KW-1133">Transmembrane helix</keyword>
<dbReference type="InterPro" id="IPR009760">
    <property type="entry name" value="DUF1328"/>
</dbReference>
<proteinExistence type="inferred from homology"/>